<evidence type="ECO:0000313" key="15">
    <source>
        <dbReference type="EMBL" id="QHC49932.1"/>
    </source>
</evidence>
<dbReference type="GO" id="GO:0043419">
    <property type="term" value="P:urea catabolic process"/>
    <property type="evidence" value="ECO:0007669"/>
    <property type="project" value="UniProtKB-UniRule"/>
</dbReference>
<dbReference type="InterPro" id="IPR029754">
    <property type="entry name" value="Urease_Ni-bd"/>
</dbReference>
<dbReference type="NCBIfam" id="TIGR01792">
    <property type="entry name" value="urease_alph"/>
    <property type="match status" value="1"/>
</dbReference>
<dbReference type="InterPro" id="IPR032466">
    <property type="entry name" value="Metal_Hydrolase"/>
</dbReference>
<evidence type="ECO:0000256" key="7">
    <source>
        <dbReference type="PIRSR" id="PIRSR611612-50"/>
    </source>
</evidence>
<dbReference type="PROSITE" id="PS01120">
    <property type="entry name" value="UREASE_1"/>
    <property type="match status" value="1"/>
</dbReference>
<dbReference type="HAMAP" id="MF_01953">
    <property type="entry name" value="Urease_alpha"/>
    <property type="match status" value="1"/>
</dbReference>
<evidence type="ECO:0000256" key="6">
    <source>
        <dbReference type="NCBIfam" id="TIGR01792"/>
    </source>
</evidence>
<evidence type="ECO:0000256" key="4">
    <source>
        <dbReference type="ARBA" id="ARBA00022801"/>
    </source>
</evidence>
<dbReference type="AlphaFoldDB" id="A0A6I6SK71"/>
<feature type="binding site" description="via carbamate group" evidence="5 8">
    <location>
        <position position="230"/>
    </location>
    <ligand>
        <name>Ni(2+)</name>
        <dbReference type="ChEBI" id="CHEBI:49786"/>
        <label>1</label>
    </ligand>
</feature>
<feature type="compositionally biased region" description="Polar residues" evidence="13">
    <location>
        <begin position="1"/>
        <end position="15"/>
    </location>
</feature>
<feature type="binding site" evidence="5 8">
    <location>
        <position position="285"/>
    </location>
    <ligand>
        <name>Ni(2+)</name>
        <dbReference type="ChEBI" id="CHEBI:49786"/>
        <label>2</label>
    </ligand>
</feature>
<comment type="PTM">
    <text evidence="5">Carboxylation allows a single lysine to coordinate two nickel ions.</text>
</comment>
<keyword evidence="5 10" id="KW-0963">Cytoplasm</keyword>
<keyword evidence="3 5" id="KW-0479">Metal-binding</keyword>
<dbReference type="CDD" id="cd00375">
    <property type="entry name" value="Urease_alpha"/>
    <property type="match status" value="1"/>
</dbReference>
<evidence type="ECO:0000256" key="1">
    <source>
        <dbReference type="ARBA" id="ARBA00004897"/>
    </source>
</evidence>
<dbReference type="InterPro" id="IPR006680">
    <property type="entry name" value="Amidohydro-rel"/>
</dbReference>
<dbReference type="UniPathway" id="UPA00258">
    <property type="reaction ID" value="UER00370"/>
</dbReference>
<comment type="subunit">
    <text evidence="5">Heterotrimer of UreA (gamma), UreB (beta) and UreC (alpha) subunits. Three heterotrimers associate to form the active enzyme.</text>
</comment>
<feature type="modified residue" description="N6-carboxylysine" evidence="5 7">
    <location>
        <position position="230"/>
    </location>
</feature>
<dbReference type="GO" id="GO:0009039">
    <property type="term" value="F:urease activity"/>
    <property type="evidence" value="ECO:0007669"/>
    <property type="project" value="UniProtKB-UniRule"/>
</dbReference>
<dbReference type="OrthoDB" id="9802793at2"/>
<dbReference type="EMBL" id="CP035042">
    <property type="protein sequence ID" value="QHC49932.1"/>
    <property type="molecule type" value="Genomic_DNA"/>
</dbReference>
<evidence type="ECO:0000313" key="16">
    <source>
        <dbReference type="Proteomes" id="UP000464013"/>
    </source>
</evidence>
<dbReference type="NCBIfam" id="NF009686">
    <property type="entry name" value="PRK13207.1"/>
    <property type="match status" value="1"/>
</dbReference>
<evidence type="ECO:0000256" key="9">
    <source>
        <dbReference type="PIRSR" id="PIRSR611612-52"/>
    </source>
</evidence>
<comment type="cofactor">
    <cofactor evidence="5 8 11">
        <name>Ni cation</name>
        <dbReference type="ChEBI" id="CHEBI:25516"/>
    </cofactor>
    <text evidence="5 8 11">Binds 2 nickel ions per subunit.</text>
</comment>
<evidence type="ECO:0000256" key="8">
    <source>
        <dbReference type="PIRSR" id="PIRSR611612-51"/>
    </source>
</evidence>
<dbReference type="EC" id="3.5.1.5" evidence="5 6"/>
<dbReference type="KEGG" id="htx:EKK97_10365"/>
<dbReference type="NCBIfam" id="NF009685">
    <property type="entry name" value="PRK13206.1"/>
    <property type="match status" value="1"/>
</dbReference>
<dbReference type="PANTHER" id="PTHR43440">
    <property type="entry name" value="UREASE"/>
    <property type="match status" value="1"/>
</dbReference>
<dbReference type="InterPro" id="IPR005848">
    <property type="entry name" value="Urease_asu"/>
</dbReference>
<dbReference type="InterPro" id="IPR011612">
    <property type="entry name" value="Urease_alpha_N_dom"/>
</dbReference>
<dbReference type="PANTHER" id="PTHR43440:SF1">
    <property type="entry name" value="UREASE"/>
    <property type="match status" value="1"/>
</dbReference>
<feature type="active site" description="Proton donor" evidence="5 9">
    <location>
        <position position="333"/>
    </location>
</feature>
<dbReference type="SUPFAM" id="SSF51556">
    <property type="entry name" value="Metallo-dependent hydrolases"/>
    <property type="match status" value="1"/>
</dbReference>
<name>A0A6I6SK71_9GAMM</name>
<dbReference type="InterPro" id="IPR050112">
    <property type="entry name" value="Urease_alpha_subunit"/>
</dbReference>
<dbReference type="PROSITE" id="PS00145">
    <property type="entry name" value="UREASE_2"/>
    <property type="match status" value="1"/>
</dbReference>
<dbReference type="InterPro" id="IPR017950">
    <property type="entry name" value="Urease_AS"/>
</dbReference>
<proteinExistence type="inferred from homology"/>
<feature type="binding site" evidence="5 8">
    <location>
        <position position="259"/>
    </location>
    <ligand>
        <name>Ni(2+)</name>
        <dbReference type="ChEBI" id="CHEBI:49786"/>
        <label>2</label>
    </ligand>
</feature>
<dbReference type="Gene3D" id="2.30.40.10">
    <property type="entry name" value="Urease, subunit C, domain 1"/>
    <property type="match status" value="1"/>
</dbReference>
<evidence type="ECO:0000256" key="10">
    <source>
        <dbReference type="PROSITE-ProRule" id="PRU00700"/>
    </source>
</evidence>
<feature type="binding site" evidence="5 8">
    <location>
        <position position="147"/>
    </location>
    <ligand>
        <name>Ni(2+)</name>
        <dbReference type="ChEBI" id="CHEBI:49786"/>
        <label>1</label>
    </ligand>
</feature>
<comment type="subcellular location">
    <subcellularLocation>
        <location evidence="5 10">Cytoplasm</location>
    </subcellularLocation>
</comment>
<dbReference type="SUPFAM" id="SSF51338">
    <property type="entry name" value="Composite domain of metallo-dependent hydrolases"/>
    <property type="match status" value="2"/>
</dbReference>
<dbReference type="GO" id="GO:0005737">
    <property type="term" value="C:cytoplasm"/>
    <property type="evidence" value="ECO:0007669"/>
    <property type="project" value="UniProtKB-SubCell"/>
</dbReference>
<comment type="catalytic activity">
    <reaction evidence="5 11">
        <text>urea + 2 H2O + H(+) = hydrogencarbonate + 2 NH4(+)</text>
        <dbReference type="Rhea" id="RHEA:20557"/>
        <dbReference type="ChEBI" id="CHEBI:15377"/>
        <dbReference type="ChEBI" id="CHEBI:15378"/>
        <dbReference type="ChEBI" id="CHEBI:16199"/>
        <dbReference type="ChEBI" id="CHEBI:17544"/>
        <dbReference type="ChEBI" id="CHEBI:28938"/>
        <dbReference type="EC" id="3.5.1.5"/>
    </reaction>
</comment>
<evidence type="ECO:0000256" key="2">
    <source>
        <dbReference type="ARBA" id="ARBA00022596"/>
    </source>
</evidence>
<comment type="PTM">
    <text evidence="7">Carbamylation allows a single lysine to coordinate two nickel ions.</text>
</comment>
<dbReference type="Pfam" id="PF00449">
    <property type="entry name" value="Urease_alpha"/>
    <property type="match status" value="1"/>
</dbReference>
<accession>A0A6I6SK71</accession>
<dbReference type="InterPro" id="IPR017951">
    <property type="entry name" value="Urease_asu_c"/>
</dbReference>
<reference evidence="15 16" key="1">
    <citation type="submission" date="2019-01" db="EMBL/GenBank/DDBJ databases">
        <title>Complete genome of a denitifying bacterium Halomons sp. BC-M4-5.</title>
        <authorList>
            <person name="Wang L."/>
            <person name="Shao Z."/>
        </authorList>
    </citation>
    <scope>NUCLEOTIDE SEQUENCE [LARGE SCALE GENOMIC DNA]</scope>
    <source>
        <strain evidence="15 16">BC-M4-5</strain>
    </source>
</reference>
<feature type="binding site" evidence="5 8">
    <location>
        <position position="149"/>
    </location>
    <ligand>
        <name>Ni(2+)</name>
        <dbReference type="ChEBI" id="CHEBI:49786"/>
        <label>1</label>
    </ligand>
</feature>
<feature type="binding site" evidence="5 10">
    <location>
        <position position="232"/>
    </location>
    <ligand>
        <name>substrate</name>
    </ligand>
</feature>
<dbReference type="Proteomes" id="UP000464013">
    <property type="component" value="Chromosome"/>
</dbReference>
<gene>
    <name evidence="5 15" type="primary">ureC</name>
    <name evidence="15" type="ORF">EKK97_10365</name>
</gene>
<evidence type="ECO:0000259" key="14">
    <source>
        <dbReference type="PROSITE" id="PS51368"/>
    </source>
</evidence>
<comment type="pathway">
    <text evidence="1 5">Nitrogen metabolism; urea degradation; CO(2) and NH(3) from urea (urease route): step 1/1.</text>
</comment>
<dbReference type="PRINTS" id="PR01752">
    <property type="entry name" value="UREASE"/>
</dbReference>
<feature type="binding site" evidence="5 8">
    <location>
        <position position="373"/>
    </location>
    <ligand>
        <name>Ni(2+)</name>
        <dbReference type="ChEBI" id="CHEBI:49786"/>
        <label>1</label>
    </ligand>
</feature>
<keyword evidence="4 5" id="KW-0378">Hydrolase</keyword>
<evidence type="ECO:0000256" key="13">
    <source>
        <dbReference type="SAM" id="MobiDB-lite"/>
    </source>
</evidence>
<evidence type="ECO:0000256" key="12">
    <source>
        <dbReference type="RuleBase" id="RU004158"/>
    </source>
</evidence>
<dbReference type="Pfam" id="PF01979">
    <property type="entry name" value="Amidohydro_1"/>
    <property type="match status" value="1"/>
</dbReference>
<dbReference type="PROSITE" id="PS51368">
    <property type="entry name" value="UREASE_3"/>
    <property type="match status" value="1"/>
</dbReference>
<keyword evidence="16" id="KW-1185">Reference proteome</keyword>
<dbReference type="InterPro" id="IPR011059">
    <property type="entry name" value="Metal-dep_hydrolase_composite"/>
</dbReference>
<evidence type="ECO:0000256" key="3">
    <source>
        <dbReference type="ARBA" id="ARBA00022723"/>
    </source>
</evidence>
<feature type="domain" description="Urease" evidence="14">
    <location>
        <begin position="142"/>
        <end position="581"/>
    </location>
</feature>
<comment type="similarity">
    <text evidence="5 12">Belongs to the metallo-dependent hydrolases superfamily. Urease alpha subunit family.</text>
</comment>
<protein>
    <recommendedName>
        <fullName evidence="5 6">Urease subunit alpha</fullName>
        <ecNumber evidence="5 6">3.5.1.5</ecNumber>
    </recommendedName>
    <alternativeName>
        <fullName evidence="5">Urea amidohydrolase subunit alpha</fullName>
    </alternativeName>
</protein>
<feature type="region of interest" description="Disordered" evidence="13">
    <location>
        <begin position="1"/>
        <end position="21"/>
    </location>
</feature>
<organism evidence="15 16">
    <name type="scientific">Billgrantia tianxiuensis</name>
    <dbReference type="NCBI Taxonomy" id="2497861"/>
    <lineage>
        <taxon>Bacteria</taxon>
        <taxon>Pseudomonadati</taxon>
        <taxon>Pseudomonadota</taxon>
        <taxon>Gammaproteobacteria</taxon>
        <taxon>Oceanospirillales</taxon>
        <taxon>Halomonadaceae</taxon>
        <taxon>Billgrantia</taxon>
    </lineage>
</organism>
<evidence type="ECO:0000256" key="5">
    <source>
        <dbReference type="HAMAP-Rule" id="MF_01953"/>
    </source>
</evidence>
<dbReference type="GO" id="GO:0016151">
    <property type="term" value="F:nickel cation binding"/>
    <property type="evidence" value="ECO:0007669"/>
    <property type="project" value="UniProtKB-UniRule"/>
</dbReference>
<keyword evidence="2 5" id="KW-0533">Nickel</keyword>
<dbReference type="RefSeq" id="WP_159551677.1">
    <property type="nucleotide sequence ID" value="NZ_CP035042.1"/>
</dbReference>
<feature type="binding site" description="via carbamate group" evidence="5 8">
    <location>
        <position position="230"/>
    </location>
    <ligand>
        <name>Ni(2+)</name>
        <dbReference type="ChEBI" id="CHEBI:49786"/>
        <label>2</label>
    </ligand>
</feature>
<sequence length="581" mass="62268">MSTRSHNSSPNTSPNKIGRQAYADMYGPTVGDRVRLGDTELWIEVERDATHYGDEVKFGGGKVIRDGMGQSQRLDDTVMDTVITNALILDWWGIVKADVGLQAGRIAAIGKAGNPDTQPDVDIVIGPGTEIIAGEGKILTAGGIDAHIHFICPQQVEEALMSGITTMLGGGTGPATGSNATTCTPGAWHIGRMLQAVDELPMNIGLLGKGNASLPEALEAQIEAGAIGLKLHEDWGTTPASIDTCLSVAEKYDVQIAIHTDTLNESGFVEDTLAAFKERGIHTYHTEGAGGGHAPDILIACSKPYVLPSSTNPTRPYTVNTIDEHLDMLMVCHHLDPNIPEDVAFADSRIRRETIAAEDILQDMGVISMIASDSQAMGRVGEVVCRTWQTAHKMKVQRGLLPEDEALGADNFRARRYIAKYTINPAITHGIGHEVGSIEVGKLADLVLWSPAFFGVKPALILKAGMIAAAPMGDPNASIPTPQPVHYRPMFGAFGRAASLSRLTFVSQAALDAGIKERLGLQSELAACKNVRGVRKSDMKLNDACPELSVDPQTYEVRCDGELLTCEPATELPLAQRYHLF</sequence>
<evidence type="ECO:0000256" key="11">
    <source>
        <dbReference type="RuleBase" id="RU000510"/>
    </source>
</evidence>
<dbReference type="Gene3D" id="3.20.20.140">
    <property type="entry name" value="Metal-dependent hydrolases"/>
    <property type="match status" value="1"/>
</dbReference>